<dbReference type="InterPro" id="IPR011330">
    <property type="entry name" value="Glyco_hydro/deAcase_b/a-brl"/>
</dbReference>
<gene>
    <name evidence="6" type="ORF">HNQ36_002948</name>
</gene>
<comment type="caution">
    <text evidence="6">The sequence shown here is derived from an EMBL/GenBank/DDBJ whole genome shotgun (WGS) entry which is preliminary data.</text>
</comment>
<keyword evidence="5" id="KW-0119">Carbohydrate metabolism</keyword>
<sequence>MSVDLPPRRIWLCADDYGMSPGVNRAIRELISMKRINATSVMVVGAAVDRAEIDGLMQAVAANPNCTIGLHATLTAPFHPLTMHFKPLDGGQFLPLGRLLRASLLRRLDPEITQAELLAQMSAFRQMFGRVPDYIDGHQHVQLFPQIRDAFLAAVNDAAPGAWVRQCGRSLPLAQRLDSPKALLLDALSETFRRKSARLGIAFNPGFAGAYDMVRGREFSDAMQGFLDGLPDGGLVMCHPGFVDETLVSLDNVTHQREREFAFLSSDDFPRLLATNNITLDRA</sequence>
<protein>
    <recommendedName>
        <fullName evidence="8">ChbG/HpnK family deacetylase</fullName>
    </recommendedName>
</protein>
<evidence type="ECO:0000256" key="5">
    <source>
        <dbReference type="ARBA" id="ARBA00023277"/>
    </source>
</evidence>
<dbReference type="Proteomes" id="UP000521227">
    <property type="component" value="Unassembled WGS sequence"/>
</dbReference>
<dbReference type="EMBL" id="JACHIJ010000004">
    <property type="protein sequence ID" value="MBB5052957.1"/>
    <property type="molecule type" value="Genomic_DNA"/>
</dbReference>
<dbReference type="Pfam" id="PF04794">
    <property type="entry name" value="YdjC"/>
    <property type="match status" value="1"/>
</dbReference>
<dbReference type="CDD" id="cd10807">
    <property type="entry name" value="YdjC_like_3"/>
    <property type="match status" value="1"/>
</dbReference>
<accession>A0A840N345</accession>
<proteinExistence type="predicted"/>
<evidence type="ECO:0000256" key="2">
    <source>
        <dbReference type="ARBA" id="ARBA00022723"/>
    </source>
</evidence>
<dbReference type="PANTHER" id="PTHR31609">
    <property type="entry name" value="YDJC DEACETYLASE FAMILY MEMBER"/>
    <property type="match status" value="1"/>
</dbReference>
<evidence type="ECO:0000256" key="1">
    <source>
        <dbReference type="ARBA" id="ARBA00001946"/>
    </source>
</evidence>
<dbReference type="PANTHER" id="PTHR31609:SF1">
    <property type="entry name" value="CARBOHYDRATE DEACETYLASE"/>
    <property type="match status" value="1"/>
</dbReference>
<dbReference type="SUPFAM" id="SSF88713">
    <property type="entry name" value="Glycoside hydrolase/deacetylase"/>
    <property type="match status" value="1"/>
</dbReference>
<reference evidence="6 7" key="1">
    <citation type="submission" date="2020-08" db="EMBL/GenBank/DDBJ databases">
        <title>Genomic Encyclopedia of Type Strains, Phase IV (KMG-IV): sequencing the most valuable type-strain genomes for metagenomic binning, comparative biology and taxonomic classification.</title>
        <authorList>
            <person name="Goeker M."/>
        </authorList>
    </citation>
    <scope>NUCLEOTIDE SEQUENCE [LARGE SCALE GENOMIC DNA]</scope>
    <source>
        <strain evidence="6 7">DSM 17498</strain>
    </source>
</reference>
<comment type="cofactor">
    <cofactor evidence="1">
        <name>Mg(2+)</name>
        <dbReference type="ChEBI" id="CHEBI:18420"/>
    </cofactor>
</comment>
<keyword evidence="2" id="KW-0479">Metal-binding</keyword>
<dbReference type="GO" id="GO:0019213">
    <property type="term" value="F:deacetylase activity"/>
    <property type="evidence" value="ECO:0007669"/>
    <property type="project" value="TreeGrafter"/>
</dbReference>
<evidence type="ECO:0000256" key="3">
    <source>
        <dbReference type="ARBA" id="ARBA00022801"/>
    </source>
</evidence>
<keyword evidence="4" id="KW-0460">Magnesium</keyword>
<dbReference type="GO" id="GO:0005975">
    <property type="term" value="P:carbohydrate metabolic process"/>
    <property type="evidence" value="ECO:0007669"/>
    <property type="project" value="InterPro"/>
</dbReference>
<dbReference type="Gene3D" id="3.20.20.370">
    <property type="entry name" value="Glycoside hydrolase/deacetylase"/>
    <property type="match status" value="1"/>
</dbReference>
<dbReference type="GO" id="GO:0046872">
    <property type="term" value="F:metal ion binding"/>
    <property type="evidence" value="ECO:0007669"/>
    <property type="project" value="UniProtKB-KW"/>
</dbReference>
<dbReference type="GO" id="GO:0016787">
    <property type="term" value="F:hydrolase activity"/>
    <property type="evidence" value="ECO:0007669"/>
    <property type="project" value="UniProtKB-KW"/>
</dbReference>
<dbReference type="RefSeq" id="WP_184086209.1">
    <property type="nucleotide sequence ID" value="NZ_JACHIJ010000004.1"/>
</dbReference>
<name>A0A840N345_9BRAD</name>
<keyword evidence="3" id="KW-0378">Hydrolase</keyword>
<evidence type="ECO:0000313" key="7">
    <source>
        <dbReference type="Proteomes" id="UP000521227"/>
    </source>
</evidence>
<evidence type="ECO:0000313" key="6">
    <source>
        <dbReference type="EMBL" id="MBB5052957.1"/>
    </source>
</evidence>
<organism evidence="6 7">
    <name type="scientific">Afipia massiliensis</name>
    <dbReference type="NCBI Taxonomy" id="211460"/>
    <lineage>
        <taxon>Bacteria</taxon>
        <taxon>Pseudomonadati</taxon>
        <taxon>Pseudomonadota</taxon>
        <taxon>Alphaproteobacteria</taxon>
        <taxon>Hyphomicrobiales</taxon>
        <taxon>Nitrobacteraceae</taxon>
        <taxon>Afipia</taxon>
    </lineage>
</organism>
<evidence type="ECO:0000256" key="4">
    <source>
        <dbReference type="ARBA" id="ARBA00022842"/>
    </source>
</evidence>
<dbReference type="AlphaFoldDB" id="A0A840N345"/>
<evidence type="ECO:0008006" key="8">
    <source>
        <dbReference type="Google" id="ProtNLM"/>
    </source>
</evidence>
<dbReference type="InterPro" id="IPR006879">
    <property type="entry name" value="YdjC-like"/>
</dbReference>